<keyword evidence="3" id="KW-0479">Metal-binding</keyword>
<keyword evidence="5" id="KW-1133">Transmembrane helix</keyword>
<feature type="disulfide bond" description="Redox-active" evidence="4">
    <location>
        <begin position="79"/>
        <end position="83"/>
    </location>
</feature>
<dbReference type="Pfam" id="PF02630">
    <property type="entry name" value="SCO1-SenC"/>
    <property type="match status" value="1"/>
</dbReference>
<dbReference type="RefSeq" id="WP_121211189.1">
    <property type="nucleotide sequence ID" value="NZ_RBIM01000004.1"/>
</dbReference>
<accession>A0A495D3Z6</accession>
<comment type="caution">
    <text evidence="6">The sequence shown here is derived from an EMBL/GenBank/DDBJ whole genome shotgun (WGS) entry which is preliminary data.</text>
</comment>
<keyword evidence="5" id="KW-0472">Membrane</keyword>
<keyword evidence="2 3" id="KW-0186">Copper</keyword>
<protein>
    <submittedName>
        <fullName evidence="6">Protein SCO1/2</fullName>
    </submittedName>
</protein>
<evidence type="ECO:0000256" key="1">
    <source>
        <dbReference type="ARBA" id="ARBA00010996"/>
    </source>
</evidence>
<dbReference type="EMBL" id="RBIM01000004">
    <property type="protein sequence ID" value="RKQ96635.1"/>
    <property type="molecule type" value="Genomic_DNA"/>
</dbReference>
<dbReference type="PANTHER" id="PTHR12151:SF25">
    <property type="entry name" value="LINALOOL DEHYDRATASE_ISOMERASE DOMAIN-CONTAINING PROTEIN"/>
    <property type="match status" value="1"/>
</dbReference>
<proteinExistence type="inferred from homology"/>
<comment type="similarity">
    <text evidence="1">Belongs to the SCO1/2 family.</text>
</comment>
<feature type="transmembrane region" description="Helical" evidence="5">
    <location>
        <begin position="6"/>
        <end position="25"/>
    </location>
</feature>
<keyword evidence="5" id="KW-0812">Transmembrane</keyword>
<evidence type="ECO:0000256" key="5">
    <source>
        <dbReference type="SAM" id="Phobius"/>
    </source>
</evidence>
<feature type="binding site" evidence="3">
    <location>
        <position position="83"/>
    </location>
    <ligand>
        <name>Cu cation</name>
        <dbReference type="ChEBI" id="CHEBI:23378"/>
    </ligand>
</feature>
<dbReference type="AlphaFoldDB" id="A0A495D3Z6"/>
<dbReference type="Gene3D" id="3.40.30.10">
    <property type="entry name" value="Glutaredoxin"/>
    <property type="match status" value="1"/>
</dbReference>
<reference evidence="6 7" key="1">
    <citation type="submission" date="2018-10" db="EMBL/GenBank/DDBJ databases">
        <title>Genomic Encyclopedia of Type Strains, Phase IV (KMG-IV): sequencing the most valuable type-strain genomes for metagenomic binning, comparative biology and taxonomic classification.</title>
        <authorList>
            <person name="Goeker M."/>
        </authorList>
    </citation>
    <scope>NUCLEOTIDE SEQUENCE [LARGE SCALE GENOMIC DNA]</scope>
    <source>
        <strain evidence="6 7">DSM 4734</strain>
    </source>
</reference>
<name>A0A495D3Z6_9PROT</name>
<evidence type="ECO:0000256" key="4">
    <source>
        <dbReference type="PIRSR" id="PIRSR603782-2"/>
    </source>
</evidence>
<dbReference type="Proteomes" id="UP000273675">
    <property type="component" value="Unassembled WGS sequence"/>
</dbReference>
<dbReference type="InterPro" id="IPR003782">
    <property type="entry name" value="SCO1/SenC"/>
</dbReference>
<evidence type="ECO:0000256" key="3">
    <source>
        <dbReference type="PIRSR" id="PIRSR603782-1"/>
    </source>
</evidence>
<dbReference type="SUPFAM" id="SSF52833">
    <property type="entry name" value="Thioredoxin-like"/>
    <property type="match status" value="1"/>
</dbReference>
<dbReference type="CDD" id="cd02968">
    <property type="entry name" value="SCO"/>
    <property type="match status" value="1"/>
</dbReference>
<feature type="binding site" evidence="3">
    <location>
        <position position="171"/>
    </location>
    <ligand>
        <name>Cu cation</name>
        <dbReference type="ChEBI" id="CHEBI:23378"/>
    </ligand>
</feature>
<dbReference type="OrthoDB" id="9790194at2"/>
<dbReference type="InterPro" id="IPR036249">
    <property type="entry name" value="Thioredoxin-like_sf"/>
</dbReference>
<dbReference type="PANTHER" id="PTHR12151">
    <property type="entry name" value="ELECTRON TRANSPORT PROTIN SCO1/SENC FAMILY MEMBER"/>
    <property type="match status" value="1"/>
</dbReference>
<dbReference type="GO" id="GO:0046872">
    <property type="term" value="F:metal ion binding"/>
    <property type="evidence" value="ECO:0007669"/>
    <property type="project" value="UniProtKB-KW"/>
</dbReference>
<evidence type="ECO:0000313" key="6">
    <source>
        <dbReference type="EMBL" id="RKQ96635.1"/>
    </source>
</evidence>
<feature type="binding site" evidence="3">
    <location>
        <position position="79"/>
    </location>
    <ligand>
        <name>Cu cation</name>
        <dbReference type="ChEBI" id="CHEBI:23378"/>
    </ligand>
</feature>
<organism evidence="6 7">
    <name type="scientific">Maricaulis maris</name>
    <dbReference type="NCBI Taxonomy" id="74318"/>
    <lineage>
        <taxon>Bacteria</taxon>
        <taxon>Pseudomonadati</taxon>
        <taxon>Pseudomonadota</taxon>
        <taxon>Alphaproteobacteria</taxon>
        <taxon>Maricaulales</taxon>
        <taxon>Maricaulaceae</taxon>
        <taxon>Maricaulis</taxon>
    </lineage>
</organism>
<dbReference type="FunFam" id="3.40.30.10:FF:000013">
    <property type="entry name" value="Blast:Protein SCO1 homolog, mitochondrial"/>
    <property type="match status" value="1"/>
</dbReference>
<evidence type="ECO:0000256" key="2">
    <source>
        <dbReference type="ARBA" id="ARBA00023008"/>
    </source>
</evidence>
<sequence length="210" mass="23182">MPRSMLWLLIAAPTIVLIIVFSALLSQGGERQERRAEVRTSGEALVGGPFELVDHTGATVTQDSYAGKAMLIYFGYTYCPDICPFSLQVMAAAMDQLDADERARIQPILITVDAERDTQEQMASYVSSPAFPDGLVGLTGNEDQIAAVARAYRVVYQRAEDDGSGDYLMDHSSIIYLMDNDGRFVDVFSSNIDPRDLARRLQDFLEDNPG</sequence>
<evidence type="ECO:0000313" key="7">
    <source>
        <dbReference type="Proteomes" id="UP000273675"/>
    </source>
</evidence>
<keyword evidence="4" id="KW-1015">Disulfide bond</keyword>
<gene>
    <name evidence="6" type="ORF">C7435_1967</name>
</gene>